<dbReference type="SUPFAM" id="SSF58113">
    <property type="entry name" value="Apolipoprotein A-I"/>
    <property type="match status" value="1"/>
</dbReference>
<sequence>MDFVELAAQYWHVGLIGLALFGFSVHFVARFIIPSFELKKELKSSIAALKALRTNSKSELVDLEVIGRSAMSGVTLDHLWREYTKTLHAQKQDDGLGQSRVMRWRSTALAETFFTEQAIVESRLGTEFFKHLPGVLTGLGIIGTFSGLILGLIHFKVSTDVAETSAKLGELVTSVGHAFYVSAAAITLAMLFTWIEKAIVAARYRQTEELREQIDSLFESGAGEEYLERLVASSENAATQSAQIKDALVADLKVILTTLTTQQMEAQSALAARQIETQQALAAQQMEAQSRSVAQMSTDISQGVARSLEGPMNEIKKAVTGLGSGQGEAVNDLLKNVLGDFTAQIREIFGKEISILTDRMTSASTSMEATATEFAKLAANMSTAGTQTVDAMGNKLGEVLEIIDRRQAAMNDQMNEFVQQIKTVVDNSQSSSTAAVESMLGNVTTKMNEVVGELKRQAEEAARTHRANQDVLQKTTQTVADSLSKQIADLLEQSNKTNETLQVTVEGLTQATTSAVSGLNSGAQTLQSAATEFARAGDGVSSTMQASAEATEHIKVSANQLAHATDGAKAVLGDYAQTRDTFRSMVQALERTIENASREASMTSEIVNGFKGAADQLTSAQIESEKYLKGVTDVLVSAHGEFSKNLTRTLKEGNSQFHIELSGAVQSLSSGIKNLADVLEEIPAAA</sequence>
<name>A0ABU8WM26_9BURK</name>
<evidence type="ECO:0000313" key="4">
    <source>
        <dbReference type="Proteomes" id="UP001385892"/>
    </source>
</evidence>
<dbReference type="Gene3D" id="1.20.120.20">
    <property type="entry name" value="Apolipoprotein"/>
    <property type="match status" value="1"/>
</dbReference>
<evidence type="ECO:0000256" key="1">
    <source>
        <dbReference type="SAM" id="Coils"/>
    </source>
</evidence>
<feature type="transmembrane region" description="Helical" evidence="2">
    <location>
        <begin position="132"/>
        <end position="155"/>
    </location>
</feature>
<keyword evidence="4" id="KW-1185">Reference proteome</keyword>
<organism evidence="3 4">
    <name type="scientific">Variovorax rhizosphaerae</name>
    <dbReference type="NCBI Taxonomy" id="1836200"/>
    <lineage>
        <taxon>Bacteria</taxon>
        <taxon>Pseudomonadati</taxon>
        <taxon>Pseudomonadota</taxon>
        <taxon>Betaproteobacteria</taxon>
        <taxon>Burkholderiales</taxon>
        <taxon>Comamonadaceae</taxon>
        <taxon>Variovorax</taxon>
    </lineage>
</organism>
<evidence type="ECO:0000313" key="3">
    <source>
        <dbReference type="EMBL" id="MEJ8848591.1"/>
    </source>
</evidence>
<keyword evidence="2" id="KW-0472">Membrane</keyword>
<proteinExistence type="predicted"/>
<feature type="transmembrane region" description="Helical" evidence="2">
    <location>
        <begin position="175"/>
        <end position="195"/>
    </location>
</feature>
<reference evidence="3 4" key="1">
    <citation type="submission" date="2024-03" db="EMBL/GenBank/DDBJ databases">
        <title>Novel species of the genus Variovorax.</title>
        <authorList>
            <person name="Liu Q."/>
            <person name="Xin Y.-H."/>
        </authorList>
    </citation>
    <scope>NUCLEOTIDE SEQUENCE [LARGE SCALE GENOMIC DNA]</scope>
    <source>
        <strain evidence="3 4">KACC 18900</strain>
    </source>
</reference>
<accession>A0ABU8WM26</accession>
<dbReference type="Proteomes" id="UP001385892">
    <property type="component" value="Unassembled WGS sequence"/>
</dbReference>
<keyword evidence="1" id="KW-0175">Coiled coil</keyword>
<feature type="transmembrane region" description="Helical" evidence="2">
    <location>
        <begin position="12"/>
        <end position="33"/>
    </location>
</feature>
<evidence type="ECO:0000256" key="2">
    <source>
        <dbReference type="SAM" id="Phobius"/>
    </source>
</evidence>
<dbReference type="EMBL" id="JBBKZT010000008">
    <property type="protein sequence ID" value="MEJ8848591.1"/>
    <property type="molecule type" value="Genomic_DNA"/>
</dbReference>
<protein>
    <submittedName>
        <fullName evidence="3">Anti-phage ZorAB system protein ZorA</fullName>
    </submittedName>
</protein>
<comment type="caution">
    <text evidence="3">The sequence shown here is derived from an EMBL/GenBank/DDBJ whole genome shotgun (WGS) entry which is preliminary data.</text>
</comment>
<dbReference type="NCBIfam" id="NF033916">
    <property type="entry name" value="antiphage_ZorA_3"/>
    <property type="match status" value="1"/>
</dbReference>
<gene>
    <name evidence="3" type="primary">zorA</name>
    <name evidence="3" type="ORF">WKW82_18170</name>
</gene>
<dbReference type="RefSeq" id="WP_340343724.1">
    <property type="nucleotide sequence ID" value="NZ_JBBKZT010000008.1"/>
</dbReference>
<feature type="coiled-coil region" evidence="1">
    <location>
        <begin position="579"/>
        <end position="606"/>
    </location>
</feature>
<keyword evidence="2" id="KW-1133">Transmembrane helix</keyword>
<keyword evidence="2" id="KW-0812">Transmembrane</keyword>